<dbReference type="OrthoDB" id="1098954at2"/>
<organism evidence="2 3">
    <name type="scientific">Enteractinococcus helveticum</name>
    <dbReference type="NCBI Taxonomy" id="1837282"/>
    <lineage>
        <taxon>Bacteria</taxon>
        <taxon>Bacillati</taxon>
        <taxon>Actinomycetota</taxon>
        <taxon>Actinomycetes</taxon>
        <taxon>Micrococcales</taxon>
        <taxon>Micrococcaceae</taxon>
    </lineage>
</organism>
<sequence>MGLIIGISFIEALLDFTASGVTIPLGLGIGRRVFLAMNSVEVLIGIALLEALISLWCNHRYYELPNFNCMQRYGFIALGLVVITTAIIRPAVGPLQRLGTRRQV</sequence>
<accession>A0A1B7LV86</accession>
<gene>
    <name evidence="2" type="ORF">A6F49_01365</name>
</gene>
<proteinExistence type="predicted"/>
<dbReference type="STRING" id="1837282.A6F49_01365"/>
<dbReference type="RefSeq" id="WP_052499946.1">
    <property type="nucleotide sequence ID" value="NZ_LXEY01000112.1"/>
</dbReference>
<feature type="transmembrane region" description="Helical" evidence="1">
    <location>
        <begin position="34"/>
        <end position="53"/>
    </location>
</feature>
<evidence type="ECO:0000256" key="1">
    <source>
        <dbReference type="SAM" id="Phobius"/>
    </source>
</evidence>
<dbReference type="AlphaFoldDB" id="A0A1B7LV86"/>
<keyword evidence="1" id="KW-1133">Transmembrane helix</keyword>
<protein>
    <submittedName>
        <fullName evidence="2">Uncharacterized protein</fullName>
    </submittedName>
</protein>
<dbReference type="EMBL" id="LXEY01000112">
    <property type="protein sequence ID" value="OAV52033.1"/>
    <property type="molecule type" value="Genomic_DNA"/>
</dbReference>
<keyword evidence="1" id="KW-0472">Membrane</keyword>
<keyword evidence="3" id="KW-1185">Reference proteome</keyword>
<reference evidence="2 3" key="1">
    <citation type="submission" date="2016-04" db="EMBL/GenBank/DDBJ databases">
        <title>First whole genome shotgun sequence of the bacterium Enteractinococcus sp. strain UASWS1574.</title>
        <authorList>
            <person name="Crovadore J."/>
            <person name="Chablais R."/>
            <person name="Lefort F."/>
        </authorList>
    </citation>
    <scope>NUCLEOTIDE SEQUENCE [LARGE SCALE GENOMIC DNA]</scope>
    <source>
        <strain evidence="2 3">UASWS1574</strain>
    </source>
</reference>
<feature type="transmembrane region" description="Helical" evidence="1">
    <location>
        <begin position="6"/>
        <end position="27"/>
    </location>
</feature>
<dbReference type="Proteomes" id="UP000078292">
    <property type="component" value="Unassembled WGS sequence"/>
</dbReference>
<evidence type="ECO:0000313" key="3">
    <source>
        <dbReference type="Proteomes" id="UP000078292"/>
    </source>
</evidence>
<evidence type="ECO:0000313" key="2">
    <source>
        <dbReference type="EMBL" id="OAV52033.1"/>
    </source>
</evidence>
<feature type="transmembrane region" description="Helical" evidence="1">
    <location>
        <begin position="73"/>
        <end position="92"/>
    </location>
</feature>
<comment type="caution">
    <text evidence="2">The sequence shown here is derived from an EMBL/GenBank/DDBJ whole genome shotgun (WGS) entry which is preliminary data.</text>
</comment>
<keyword evidence="1" id="KW-0812">Transmembrane</keyword>
<name>A0A1B7LV86_9MICC</name>